<evidence type="ECO:0000256" key="6">
    <source>
        <dbReference type="ARBA" id="ARBA00022801"/>
    </source>
</evidence>
<dbReference type="InterPro" id="IPR045249">
    <property type="entry name" value="HARBI1-like"/>
</dbReference>
<comment type="similarity">
    <text evidence="3">Belongs to the HARBI1 family.</text>
</comment>
<proteinExistence type="inferred from homology"/>
<evidence type="ECO:0000256" key="1">
    <source>
        <dbReference type="ARBA" id="ARBA00001968"/>
    </source>
</evidence>
<name>A0AB40BWV7_DIOCR</name>
<comment type="subcellular location">
    <subcellularLocation>
        <location evidence="2">Nucleus</location>
    </subcellularLocation>
</comment>
<dbReference type="PANTHER" id="PTHR22930:SF281">
    <property type="entry name" value="NUCLEASE"/>
    <property type="match status" value="1"/>
</dbReference>
<feature type="domain" description="DDE Tnp4" evidence="9">
    <location>
        <begin position="195"/>
        <end position="310"/>
    </location>
</feature>
<evidence type="ECO:0000256" key="2">
    <source>
        <dbReference type="ARBA" id="ARBA00004123"/>
    </source>
</evidence>
<evidence type="ECO:0000259" key="10">
    <source>
        <dbReference type="Pfam" id="PF26138"/>
    </source>
</evidence>
<dbReference type="InterPro" id="IPR058353">
    <property type="entry name" value="DUF8040"/>
</dbReference>
<dbReference type="GO" id="GO:0016787">
    <property type="term" value="F:hydrolase activity"/>
    <property type="evidence" value="ECO:0007669"/>
    <property type="project" value="UniProtKB-KW"/>
</dbReference>
<reference evidence="12" key="1">
    <citation type="submission" date="2025-08" db="UniProtKB">
        <authorList>
            <consortium name="RefSeq"/>
        </authorList>
    </citation>
    <scope>IDENTIFICATION</scope>
</reference>
<gene>
    <name evidence="12" type="primary">LOC120267259</name>
</gene>
<dbReference type="Proteomes" id="UP001515500">
    <property type="component" value="Chromosome 8"/>
</dbReference>
<evidence type="ECO:0000256" key="8">
    <source>
        <dbReference type="SAM" id="Phobius"/>
    </source>
</evidence>
<dbReference type="PANTHER" id="PTHR22930">
    <property type="match status" value="1"/>
</dbReference>
<keyword evidence="6" id="KW-0378">Hydrolase</keyword>
<keyword evidence="11" id="KW-1185">Reference proteome</keyword>
<organism evidence="11 12">
    <name type="scientific">Dioscorea cayennensis subsp. rotundata</name>
    <name type="common">White Guinea yam</name>
    <name type="synonym">Dioscorea rotundata</name>
    <dbReference type="NCBI Taxonomy" id="55577"/>
    <lineage>
        <taxon>Eukaryota</taxon>
        <taxon>Viridiplantae</taxon>
        <taxon>Streptophyta</taxon>
        <taxon>Embryophyta</taxon>
        <taxon>Tracheophyta</taxon>
        <taxon>Spermatophyta</taxon>
        <taxon>Magnoliopsida</taxon>
        <taxon>Liliopsida</taxon>
        <taxon>Dioscoreales</taxon>
        <taxon>Dioscoreaceae</taxon>
        <taxon>Dioscorea</taxon>
    </lineage>
</organism>
<evidence type="ECO:0000313" key="12">
    <source>
        <dbReference type="RefSeq" id="XP_039130874.1"/>
    </source>
</evidence>
<dbReference type="GO" id="GO:0046872">
    <property type="term" value="F:metal ion binding"/>
    <property type="evidence" value="ECO:0007669"/>
    <property type="project" value="UniProtKB-KW"/>
</dbReference>
<keyword evidence="8" id="KW-1133">Transmembrane helix</keyword>
<dbReference type="Pfam" id="PF26138">
    <property type="entry name" value="DUF8040"/>
    <property type="match status" value="1"/>
</dbReference>
<evidence type="ECO:0000256" key="3">
    <source>
        <dbReference type="ARBA" id="ARBA00006958"/>
    </source>
</evidence>
<keyword evidence="8" id="KW-0472">Membrane</keyword>
<keyword evidence="8" id="KW-0812">Transmembrane</keyword>
<evidence type="ECO:0000256" key="4">
    <source>
        <dbReference type="ARBA" id="ARBA00022722"/>
    </source>
</evidence>
<evidence type="ECO:0000259" key="9">
    <source>
        <dbReference type="Pfam" id="PF13359"/>
    </source>
</evidence>
<sequence length="341" mass="40061">MDEILEEQHATLLVAYTVALHLNNLLVVTASMLEFYRLRLKNRKQKRMISYTYERHLIRQVNFRRMVFDSDLTCMENIRMNIAAFYKLCDMSESIGRLAPMKNMNIKEMVALFLYIISHHAKNRIVKREFVRSGETISRQFGLILLSILRLHEDLFKKPDLNYLGALDGTYIKVNVPEVGKPRYMTRKGEIATNVLGFAADSRVLTNAISRPNGLKVPQGFYYLCDAGYTNEERFLVPYRGQRYHLNEWRQNNLSRSQEELFNYKHSSARNVIEICFGLLKMRWGILRDRSWYPVKTHWRIISACALLHNHIRREMALDPLEAELDESYMDSHPMSDAQSI</sequence>
<keyword evidence="5" id="KW-0479">Metal-binding</keyword>
<dbReference type="AlphaFoldDB" id="A0AB40BWV7"/>
<dbReference type="GO" id="GO:0005634">
    <property type="term" value="C:nucleus"/>
    <property type="evidence" value="ECO:0007669"/>
    <property type="project" value="UniProtKB-SubCell"/>
</dbReference>
<keyword evidence="7" id="KW-0539">Nucleus</keyword>
<dbReference type="Pfam" id="PF13359">
    <property type="entry name" value="DDE_Tnp_4"/>
    <property type="match status" value="1"/>
</dbReference>
<comment type="cofactor">
    <cofactor evidence="1">
        <name>a divalent metal cation</name>
        <dbReference type="ChEBI" id="CHEBI:60240"/>
    </cofactor>
</comment>
<evidence type="ECO:0000313" key="11">
    <source>
        <dbReference type="Proteomes" id="UP001515500"/>
    </source>
</evidence>
<evidence type="ECO:0000256" key="5">
    <source>
        <dbReference type="ARBA" id="ARBA00022723"/>
    </source>
</evidence>
<feature type="transmembrane region" description="Helical" evidence="8">
    <location>
        <begin position="12"/>
        <end position="36"/>
    </location>
</feature>
<keyword evidence="4" id="KW-0540">Nuclease</keyword>
<accession>A0AB40BWV7</accession>
<feature type="domain" description="DUF8040" evidence="10">
    <location>
        <begin position="71"/>
        <end position="148"/>
    </location>
</feature>
<dbReference type="GeneID" id="120267259"/>
<protein>
    <submittedName>
        <fullName evidence="12">Uncharacterized protein LOC120267259</fullName>
    </submittedName>
</protein>
<dbReference type="GO" id="GO:0004518">
    <property type="term" value="F:nuclease activity"/>
    <property type="evidence" value="ECO:0007669"/>
    <property type="project" value="UniProtKB-KW"/>
</dbReference>
<dbReference type="InterPro" id="IPR027806">
    <property type="entry name" value="HARBI1_dom"/>
</dbReference>
<evidence type="ECO:0000256" key="7">
    <source>
        <dbReference type="ARBA" id="ARBA00023242"/>
    </source>
</evidence>
<dbReference type="RefSeq" id="XP_039130874.1">
    <property type="nucleotide sequence ID" value="XM_039274940.1"/>
</dbReference>